<reference evidence="3 4" key="1">
    <citation type="journal article" date="2017" name="Gigascience">
        <title>Genome sequence of the small brown planthopper, Laodelphax striatellus.</title>
        <authorList>
            <person name="Zhu J."/>
            <person name="Jiang F."/>
            <person name="Wang X."/>
            <person name="Yang P."/>
            <person name="Bao Y."/>
            <person name="Zhao W."/>
            <person name="Wang W."/>
            <person name="Lu H."/>
            <person name="Wang Q."/>
            <person name="Cui N."/>
            <person name="Li J."/>
            <person name="Chen X."/>
            <person name="Luo L."/>
            <person name="Yu J."/>
            <person name="Kang L."/>
            <person name="Cui F."/>
        </authorList>
    </citation>
    <scope>NUCLEOTIDE SEQUENCE [LARGE SCALE GENOMIC DNA]</scope>
    <source>
        <strain evidence="3">Lst14</strain>
    </source>
</reference>
<dbReference type="GO" id="GO:0006974">
    <property type="term" value="P:DNA damage response"/>
    <property type="evidence" value="ECO:0007669"/>
    <property type="project" value="UniProtKB-ARBA"/>
</dbReference>
<feature type="region of interest" description="Disordered" evidence="1">
    <location>
        <begin position="1"/>
        <end position="105"/>
    </location>
</feature>
<feature type="compositionally biased region" description="Basic and acidic residues" evidence="1">
    <location>
        <begin position="335"/>
        <end position="366"/>
    </location>
</feature>
<feature type="compositionally biased region" description="Basic residues" evidence="1">
    <location>
        <begin position="539"/>
        <end position="549"/>
    </location>
</feature>
<protein>
    <recommendedName>
        <fullName evidence="2">SprT-like domain-containing protein</fullName>
    </recommendedName>
</protein>
<dbReference type="GO" id="GO:0005634">
    <property type="term" value="C:nucleus"/>
    <property type="evidence" value="ECO:0007669"/>
    <property type="project" value="TreeGrafter"/>
</dbReference>
<dbReference type="PANTHER" id="PTHR23099">
    <property type="entry name" value="TRANSCRIPTIONAL REGULATOR"/>
    <property type="match status" value="1"/>
</dbReference>
<dbReference type="Pfam" id="PF10263">
    <property type="entry name" value="SprT-like"/>
    <property type="match status" value="1"/>
</dbReference>
<organism evidence="3 4">
    <name type="scientific">Laodelphax striatellus</name>
    <name type="common">Small brown planthopper</name>
    <name type="synonym">Delphax striatella</name>
    <dbReference type="NCBI Taxonomy" id="195883"/>
    <lineage>
        <taxon>Eukaryota</taxon>
        <taxon>Metazoa</taxon>
        <taxon>Ecdysozoa</taxon>
        <taxon>Arthropoda</taxon>
        <taxon>Hexapoda</taxon>
        <taxon>Insecta</taxon>
        <taxon>Pterygota</taxon>
        <taxon>Neoptera</taxon>
        <taxon>Paraneoptera</taxon>
        <taxon>Hemiptera</taxon>
        <taxon>Auchenorrhyncha</taxon>
        <taxon>Fulgoroidea</taxon>
        <taxon>Delphacidae</taxon>
        <taxon>Criomorphinae</taxon>
        <taxon>Laodelphax</taxon>
    </lineage>
</organism>
<evidence type="ECO:0000313" key="3">
    <source>
        <dbReference type="EMBL" id="RZF38806.1"/>
    </source>
</evidence>
<dbReference type="PANTHER" id="PTHR23099:SF0">
    <property type="entry name" value="GERM CELL NUCLEAR ACIDIC PROTEIN"/>
    <property type="match status" value="1"/>
</dbReference>
<accession>A0A482WZW1</accession>
<gene>
    <name evidence="3" type="ORF">LSTR_LSTR000509</name>
</gene>
<sequence length="896" mass="101897">MTSETSERLPSHKVLEKSCDSMSQKDVKKESKTSERLPSHENLEKSCDSISQKHVKKESKTSERLPSHETLEKSCDNISKKEIETVNHPFTRPKTPRRRSCRISGVSNLRKDDSWVSRDMFESDIEDERPKSRLNSSREVDNDDGEIVVRNPDQVHFSISESVKIRKDRASLSPGKSYADTPPRRSKGLKTKDGELSITKDRVLTNPKDRESLSPVKNCSMVTDQVFHNISESVKTRRDRKSLTPVNSTKPARKSREIIECDPGYVTPSLPRTKLLEITKWLTDSEKSIRQLPPSAKGIPPPLIEEPIEEIVISDSCSEGGDKVKTPPKAKTDKHHATDKQKTRNRTKTDKRSKKVKEESQDKDGASSRVETISGPESKVTDIADKYRPATANIGMYTEPKKPKKKKVDLIQPSFTEKKPTKTSMFSSSSSSEDLFEKFLEDEKKKRLNKLKRLERFEKLSTERFIYDGSSEEDENDLAFYNDFIGSEVKKDVDCLSEGKWSSHSAESSRSRHGHPRRLSFESQESGGSDRAAIDKALKTKKPRVKPKKRTPDKISKKHLPFRISPKHFLGSNKKTKSKKTATNSSKKTHEDKVIEQIKRINDNRKLEPTTPSTEKSSTKKVPKTPLTAQKPATGVVATPSSAKLRKELFSKTPAKTLSFLGSLSVLDDSDRCHPDAVQYKNNFKKLKEELAKKLFALYNREVFKNRILDSPDRLRDTLIHEMCHAATWLLDGVKDAHGPTWKNWTLEAMRRFPELPRIKVCHDYKIKTKYSYKCLGGGYSVGRHSKSLDIEHKRCGYCYGKFELLVNVKETADKKGNNKKRSDKESDTATSTSTQRALRAPTGFALFVKENYARTKQQNGNLVHKDVMKLLSEKFAQVKLTKAIKEDDEVIFVES</sequence>
<feature type="region of interest" description="Disordered" evidence="1">
    <location>
        <begin position="815"/>
        <end position="837"/>
    </location>
</feature>
<feature type="compositionally biased region" description="Basic and acidic residues" evidence="1">
    <location>
        <begin position="58"/>
        <end position="85"/>
    </location>
</feature>
<keyword evidence="4" id="KW-1185">Reference proteome</keyword>
<feature type="region of interest" description="Disordered" evidence="1">
    <location>
        <begin position="168"/>
        <end position="194"/>
    </location>
</feature>
<proteinExistence type="predicted"/>
<dbReference type="InParanoid" id="A0A482WZW1"/>
<feature type="region of interest" description="Disordered" evidence="1">
    <location>
        <begin position="117"/>
        <end position="146"/>
    </location>
</feature>
<comment type="caution">
    <text evidence="3">The sequence shown here is derived from an EMBL/GenBank/DDBJ whole genome shotgun (WGS) entry which is preliminary data.</text>
</comment>
<feature type="compositionally biased region" description="Basic and acidic residues" evidence="1">
    <location>
        <begin position="1"/>
        <end position="47"/>
    </location>
</feature>
<dbReference type="InterPro" id="IPR006640">
    <property type="entry name" value="SprT-like_domain"/>
</dbReference>
<dbReference type="EMBL" id="QKKF02021603">
    <property type="protein sequence ID" value="RZF38806.1"/>
    <property type="molecule type" value="Genomic_DNA"/>
</dbReference>
<dbReference type="SMART" id="SM00731">
    <property type="entry name" value="SprT"/>
    <property type="match status" value="1"/>
</dbReference>
<feature type="compositionally biased region" description="Basic and acidic residues" evidence="1">
    <location>
        <begin position="588"/>
        <end position="608"/>
    </location>
</feature>
<feature type="compositionally biased region" description="Basic and acidic residues" evidence="1">
    <location>
        <begin position="128"/>
        <end position="140"/>
    </location>
</feature>
<evidence type="ECO:0000313" key="4">
    <source>
        <dbReference type="Proteomes" id="UP000291343"/>
    </source>
</evidence>
<dbReference type="Proteomes" id="UP000291343">
    <property type="component" value="Unassembled WGS sequence"/>
</dbReference>
<dbReference type="AlphaFoldDB" id="A0A482WZW1"/>
<feature type="region of interest" description="Disordered" evidence="1">
    <location>
        <begin position="291"/>
        <end position="429"/>
    </location>
</feature>
<dbReference type="CDD" id="cd00084">
    <property type="entry name" value="HMG-box_SF"/>
    <property type="match status" value="1"/>
</dbReference>
<dbReference type="SMR" id="A0A482WZW1"/>
<feature type="region of interest" description="Disordered" evidence="1">
    <location>
        <begin position="499"/>
        <end position="639"/>
    </location>
</feature>
<evidence type="ECO:0000259" key="2">
    <source>
        <dbReference type="SMART" id="SM00731"/>
    </source>
</evidence>
<feature type="compositionally biased region" description="Basic and acidic residues" evidence="1">
    <location>
        <begin position="815"/>
        <end position="828"/>
    </location>
</feature>
<feature type="domain" description="SprT-like" evidence="2">
    <location>
        <begin position="689"/>
        <end position="806"/>
    </location>
</feature>
<dbReference type="STRING" id="195883.A0A482WZW1"/>
<dbReference type="OrthoDB" id="20772at2759"/>
<feature type="compositionally biased region" description="Basic and acidic residues" evidence="1">
    <location>
        <begin position="379"/>
        <end position="388"/>
    </location>
</feature>
<name>A0A482WZW1_LAOST</name>
<evidence type="ECO:0000256" key="1">
    <source>
        <dbReference type="SAM" id="MobiDB-lite"/>
    </source>
</evidence>
<feature type="region of interest" description="Disordered" evidence="1">
    <location>
        <begin position="236"/>
        <end position="257"/>
    </location>
</feature>